<dbReference type="EMBL" id="MGFS01000016">
    <property type="protein sequence ID" value="OGM11455.1"/>
    <property type="molecule type" value="Genomic_DNA"/>
</dbReference>
<evidence type="ECO:0000256" key="1">
    <source>
        <dbReference type="SAM" id="Phobius"/>
    </source>
</evidence>
<dbReference type="Proteomes" id="UP000177053">
    <property type="component" value="Unassembled WGS sequence"/>
</dbReference>
<keyword evidence="1" id="KW-0812">Transmembrane</keyword>
<name>A0A1F7XAS6_9BACT</name>
<organism evidence="2 3">
    <name type="scientific">Candidatus Woesebacteria bacterium RBG_16_34_12</name>
    <dbReference type="NCBI Taxonomy" id="1802480"/>
    <lineage>
        <taxon>Bacteria</taxon>
        <taxon>Candidatus Woeseibacteriota</taxon>
    </lineage>
</organism>
<reference evidence="2 3" key="1">
    <citation type="journal article" date="2016" name="Nat. Commun.">
        <title>Thousands of microbial genomes shed light on interconnected biogeochemical processes in an aquifer system.</title>
        <authorList>
            <person name="Anantharaman K."/>
            <person name="Brown C.T."/>
            <person name="Hug L.A."/>
            <person name="Sharon I."/>
            <person name="Castelle C.J."/>
            <person name="Probst A.J."/>
            <person name="Thomas B.C."/>
            <person name="Singh A."/>
            <person name="Wilkins M.J."/>
            <person name="Karaoz U."/>
            <person name="Brodie E.L."/>
            <person name="Williams K.H."/>
            <person name="Hubbard S.S."/>
            <person name="Banfield J.F."/>
        </authorList>
    </citation>
    <scope>NUCLEOTIDE SEQUENCE [LARGE SCALE GENOMIC DNA]</scope>
</reference>
<feature type="transmembrane region" description="Helical" evidence="1">
    <location>
        <begin position="20"/>
        <end position="41"/>
    </location>
</feature>
<sequence length="319" mass="34774">MLKLPGNVKNLGKENYYQKGQALLIILLVLSVVLTVSLSIVSRSVTDIKITSNEEESVRALSAAEAGVEQALKTGVSTGGIVTLPDNSQFEALVTEIVPTNDEFAYPKKLNKGESITFWLVSHDDSGNLNCIVGEPCYTGNGIDFYWGEPGTADNLDTTPAIEVSIYYDSAQTGIVNQNFSKINIVRANFDPKSTRLSLNDFTQADIGSFTIGGKEFKFRGQVDFTFAETPIINSCRQARGCVLMAKVRMFYNDQPHSVGIDPQFTLNNHLSAQGINISSTGTSGLNQDITRKINVFQSFAAAPHVFDSTLFSYGDLIK</sequence>
<comment type="caution">
    <text evidence="2">The sequence shown here is derived from an EMBL/GenBank/DDBJ whole genome shotgun (WGS) entry which is preliminary data.</text>
</comment>
<keyword evidence="1" id="KW-1133">Transmembrane helix</keyword>
<protein>
    <recommendedName>
        <fullName evidence="4">Type 4 fimbrial biogenesis protein PilX N-terminal domain-containing protein</fullName>
    </recommendedName>
</protein>
<accession>A0A1F7XAS6</accession>
<evidence type="ECO:0000313" key="3">
    <source>
        <dbReference type="Proteomes" id="UP000177053"/>
    </source>
</evidence>
<gene>
    <name evidence="2" type="ORF">A2Z22_00190</name>
</gene>
<proteinExistence type="predicted"/>
<evidence type="ECO:0008006" key="4">
    <source>
        <dbReference type="Google" id="ProtNLM"/>
    </source>
</evidence>
<dbReference type="AlphaFoldDB" id="A0A1F7XAS6"/>
<keyword evidence="1" id="KW-0472">Membrane</keyword>
<evidence type="ECO:0000313" key="2">
    <source>
        <dbReference type="EMBL" id="OGM11455.1"/>
    </source>
</evidence>